<proteinExistence type="predicted"/>
<feature type="region of interest" description="Disordered" evidence="5">
    <location>
        <begin position="1281"/>
        <end position="1304"/>
    </location>
</feature>
<keyword evidence="6" id="KW-0732">Signal</keyword>
<evidence type="ECO:0000313" key="9">
    <source>
        <dbReference type="Proteomes" id="UP000199379"/>
    </source>
</evidence>
<dbReference type="OrthoDB" id="7784409at2"/>
<dbReference type="RefSeq" id="WP_092362487.1">
    <property type="nucleotide sequence ID" value="NZ_BMGV01000002.1"/>
</dbReference>
<protein>
    <submittedName>
        <fullName evidence="8">Autotransporter secretion inner membrane protein TamB</fullName>
    </submittedName>
</protein>
<sequence length="1367" mass="141040">MRRIAYPLAAVACLATVPAPLPAQQEDEEDAGGFLVGFLEDNLSGDGRFIKVRGLEGALSASASIEEITVADDDGVWLTISNATLDWNRLALVRGRFSVNELSAEEIVVARKPTTTTTETEAPSAAAQPFSLPELPVSVELGEIRVDRLELGQPVLGRAAELQLAGALSLADGSLDTGLTITRLDRPGDQIGLQAAFSNETREITLDLDVTEDGGGLISTALGLPGAPSLELTAKGSGPLTDFTADIALASDEVDRVTGQVRLRSATEVDDAAPPGIAFSADLGGDMTPFLEPAYQPFFGTDTRLRLSGLNASDGRLAISELDLNSSALRIEGDMALAASGVLERLALQGRITPPSGERVVLPVADPRVELGQAQISALYDSGTAKGWTLSVTAEDVETPQVKLADIRLSGEGTVETEGTRRVSGDLQVALDGLDPSDPALARAVGRRVTLDGLFDLVGDGKLRLNDLVLAGSDFTMRTDTQIDGLNSGFAMDGTVALEAEDLARFSDLAGRDLGGMVEAELTGTGTPLGGSFDFELTASGRDLESGMAELDPLLTGRTEVFVSALRDDTGTRLRSLTVDGAALSAEAQAIVTEPGGLLTLDGTARVKSADLAPFSQLAGMDLGGDARIDLAGSGTLETREFDLQVDAVANDLSTGRADLDPIVAGRTRLSLDARNDKHGLLIRHLRLNGSSASADVAATVTGIEAGAPEVVGRASARIPDLSRFAGLAGQDLQGAVNADLSGSGTITDRVLDIRLNLNARDLATGIAQADALITAPVSLTLDARNDAEGIDIDELDLDTGAVTATAEGALRKTGERLRLRTVLDDLGRITPTVSGPLTLTGDVARTQGGLQGEVRLEGPQSSYALLDGDVTFDGGANVDFDARLDRLERFLPDFPGVITAKGNADRTDGVWTIDTEATGPGGFDAMIAGTYDEASGLADLDTNGALNLGIANTFISPNKIGGTAQFDLALDGKPGLPALSGTVSTSGASLAIPGAGQTLTDIGGTVRLAESRAAIEIGAALRAGGTIRASGPVELTPPFNGQIAVDLNQLILTDNALYESSADGRLVMSGALAGNSAITGQVRIGETNINIAASTGAAGAAPIPDIVHLGEPGQVRSTRRKAGLIQEDTGGGGGGPQIGLNIDILAPNRIFVRGRGLNAELGGAINIGGTVANITPSGQIDLIRGVFDILGRRLSLDKGVIALQGSLKPYIEFVSSTTTEDGEASIQISGPVDLPEIEVTSDPERPPEEALAMLLFGSRFSELSPFVIAQMAASLAQLSGAGGDSTKGLRDSTGAESIDLGTDSGGAGQLGLGGYLGENLYSDVTVNTQGDTELNLNLDVTDNFTVRGSVDNEGETGLGIFFQRDY</sequence>
<dbReference type="GO" id="GO:0005886">
    <property type="term" value="C:plasma membrane"/>
    <property type="evidence" value="ECO:0007669"/>
    <property type="project" value="InterPro"/>
</dbReference>
<keyword evidence="4" id="KW-0472">Membrane</keyword>
<dbReference type="InterPro" id="IPR007452">
    <property type="entry name" value="TamB_C"/>
</dbReference>
<keyword evidence="2" id="KW-0812">Transmembrane</keyword>
<evidence type="ECO:0000256" key="5">
    <source>
        <dbReference type="SAM" id="MobiDB-lite"/>
    </source>
</evidence>
<comment type="subcellular location">
    <subcellularLocation>
        <location evidence="1">Membrane</location>
        <topology evidence="1">Single-pass membrane protein</topology>
    </subcellularLocation>
</comment>
<feature type="domain" description="Translocation and assembly module TamB C-terminal" evidence="7">
    <location>
        <begin position="1020"/>
        <end position="1367"/>
    </location>
</feature>
<feature type="chain" id="PRO_5011502563" evidence="6">
    <location>
        <begin position="24"/>
        <end position="1367"/>
    </location>
</feature>
<keyword evidence="3" id="KW-1133">Transmembrane helix</keyword>
<feature type="signal peptide" evidence="6">
    <location>
        <begin position="1"/>
        <end position="23"/>
    </location>
</feature>
<keyword evidence="9" id="KW-1185">Reference proteome</keyword>
<evidence type="ECO:0000256" key="1">
    <source>
        <dbReference type="ARBA" id="ARBA00004167"/>
    </source>
</evidence>
<reference evidence="8 9" key="1">
    <citation type="submission" date="2016-10" db="EMBL/GenBank/DDBJ databases">
        <authorList>
            <person name="de Groot N.N."/>
        </authorList>
    </citation>
    <scope>NUCLEOTIDE SEQUENCE [LARGE SCALE GENOMIC DNA]</scope>
    <source>
        <strain evidence="8 9">DSM 29340</strain>
    </source>
</reference>
<dbReference type="Proteomes" id="UP000199379">
    <property type="component" value="Unassembled WGS sequence"/>
</dbReference>
<dbReference type="PANTHER" id="PTHR36985">
    <property type="entry name" value="TRANSLOCATION AND ASSEMBLY MODULE SUBUNIT TAMB"/>
    <property type="match status" value="1"/>
</dbReference>
<accession>A0A1H6SNM6</accession>
<dbReference type="GO" id="GO:0097347">
    <property type="term" value="C:TAM protein secretion complex"/>
    <property type="evidence" value="ECO:0007669"/>
    <property type="project" value="TreeGrafter"/>
</dbReference>
<dbReference type="Pfam" id="PF04357">
    <property type="entry name" value="TamB"/>
    <property type="match status" value="1"/>
</dbReference>
<evidence type="ECO:0000256" key="4">
    <source>
        <dbReference type="ARBA" id="ARBA00023136"/>
    </source>
</evidence>
<dbReference type="PANTHER" id="PTHR36985:SF1">
    <property type="entry name" value="TRANSLOCATION AND ASSEMBLY MODULE SUBUNIT TAMB"/>
    <property type="match status" value="1"/>
</dbReference>
<evidence type="ECO:0000256" key="2">
    <source>
        <dbReference type="ARBA" id="ARBA00022692"/>
    </source>
</evidence>
<evidence type="ECO:0000313" key="8">
    <source>
        <dbReference type="EMBL" id="SEI69549.1"/>
    </source>
</evidence>
<organism evidence="8 9">
    <name type="scientific">Cribrihabitans marinus</name>
    <dbReference type="NCBI Taxonomy" id="1227549"/>
    <lineage>
        <taxon>Bacteria</taxon>
        <taxon>Pseudomonadati</taxon>
        <taxon>Pseudomonadota</taxon>
        <taxon>Alphaproteobacteria</taxon>
        <taxon>Rhodobacterales</taxon>
        <taxon>Paracoccaceae</taxon>
        <taxon>Cribrihabitans</taxon>
    </lineage>
</organism>
<dbReference type="GO" id="GO:0009306">
    <property type="term" value="P:protein secretion"/>
    <property type="evidence" value="ECO:0007669"/>
    <property type="project" value="InterPro"/>
</dbReference>
<dbReference type="EMBL" id="FNYD01000002">
    <property type="protein sequence ID" value="SEI69549.1"/>
    <property type="molecule type" value="Genomic_DNA"/>
</dbReference>
<evidence type="ECO:0000259" key="7">
    <source>
        <dbReference type="Pfam" id="PF04357"/>
    </source>
</evidence>
<evidence type="ECO:0000256" key="6">
    <source>
        <dbReference type="SAM" id="SignalP"/>
    </source>
</evidence>
<dbReference type="STRING" id="1227549.SAMN05444007_102149"/>
<name>A0A1H6SNM6_9RHOB</name>
<gene>
    <name evidence="8" type="ORF">SAMN05444007_102149</name>
</gene>
<evidence type="ECO:0000256" key="3">
    <source>
        <dbReference type="ARBA" id="ARBA00022989"/>
    </source>
</evidence>